<dbReference type="PANTHER" id="PTHR47718:SF7">
    <property type="entry name" value="PROTEIN FAR1-RELATED SEQUENCE"/>
    <property type="match status" value="1"/>
</dbReference>
<comment type="caution">
    <text evidence="2">The sequence shown here is derived from an EMBL/GenBank/DDBJ whole genome shotgun (WGS) entry which is preliminary data.</text>
</comment>
<dbReference type="Proteomes" id="UP000235145">
    <property type="component" value="Unassembled WGS sequence"/>
</dbReference>
<dbReference type="Pfam" id="PF10551">
    <property type="entry name" value="MULE"/>
    <property type="match status" value="1"/>
</dbReference>
<evidence type="ECO:0000313" key="3">
    <source>
        <dbReference type="Proteomes" id="UP000235145"/>
    </source>
</evidence>
<dbReference type="AlphaFoldDB" id="A0A9R1V4B3"/>
<sequence length="111" mass="13189">MYMTNKFKMPIAPFTGMNHHGHFILFGVELLENKKEEPFEWLFTHSSNVYLHENKHLQSDTSEELEAKWKVMHSKYKPEIICLISDMYNQCIRWAKPFLNDIFFVGMTTTG</sequence>
<feature type="domain" description="MULE transposase" evidence="1">
    <location>
        <begin position="1"/>
        <end position="51"/>
    </location>
</feature>
<gene>
    <name evidence="2" type="ORF">LSAT_V11C600332550</name>
</gene>
<dbReference type="PANTHER" id="PTHR47718">
    <property type="entry name" value="OS01G0519700 PROTEIN"/>
    <property type="match status" value="1"/>
</dbReference>
<evidence type="ECO:0000313" key="2">
    <source>
        <dbReference type="EMBL" id="KAJ0198629.1"/>
    </source>
</evidence>
<protein>
    <recommendedName>
        <fullName evidence="1">MULE transposase domain-containing protein</fullName>
    </recommendedName>
</protein>
<dbReference type="EMBL" id="NBSK02000006">
    <property type="protein sequence ID" value="KAJ0198629.1"/>
    <property type="molecule type" value="Genomic_DNA"/>
</dbReference>
<proteinExistence type="predicted"/>
<name>A0A9R1V4B3_LACSA</name>
<reference evidence="2 3" key="1">
    <citation type="journal article" date="2017" name="Nat. Commun.">
        <title>Genome assembly with in vitro proximity ligation data and whole-genome triplication in lettuce.</title>
        <authorList>
            <person name="Reyes-Chin-Wo S."/>
            <person name="Wang Z."/>
            <person name="Yang X."/>
            <person name="Kozik A."/>
            <person name="Arikit S."/>
            <person name="Song C."/>
            <person name="Xia L."/>
            <person name="Froenicke L."/>
            <person name="Lavelle D.O."/>
            <person name="Truco M.J."/>
            <person name="Xia R."/>
            <person name="Zhu S."/>
            <person name="Xu C."/>
            <person name="Xu H."/>
            <person name="Xu X."/>
            <person name="Cox K."/>
            <person name="Korf I."/>
            <person name="Meyers B.C."/>
            <person name="Michelmore R.W."/>
        </authorList>
    </citation>
    <scope>NUCLEOTIDE SEQUENCE [LARGE SCALE GENOMIC DNA]</scope>
    <source>
        <strain evidence="3">cv. Salinas</strain>
        <tissue evidence="2">Seedlings</tissue>
    </source>
</reference>
<organism evidence="2 3">
    <name type="scientific">Lactuca sativa</name>
    <name type="common">Garden lettuce</name>
    <dbReference type="NCBI Taxonomy" id="4236"/>
    <lineage>
        <taxon>Eukaryota</taxon>
        <taxon>Viridiplantae</taxon>
        <taxon>Streptophyta</taxon>
        <taxon>Embryophyta</taxon>
        <taxon>Tracheophyta</taxon>
        <taxon>Spermatophyta</taxon>
        <taxon>Magnoliopsida</taxon>
        <taxon>eudicotyledons</taxon>
        <taxon>Gunneridae</taxon>
        <taxon>Pentapetalae</taxon>
        <taxon>asterids</taxon>
        <taxon>campanulids</taxon>
        <taxon>Asterales</taxon>
        <taxon>Asteraceae</taxon>
        <taxon>Cichorioideae</taxon>
        <taxon>Cichorieae</taxon>
        <taxon>Lactucinae</taxon>
        <taxon>Lactuca</taxon>
    </lineage>
</organism>
<dbReference type="InterPro" id="IPR018289">
    <property type="entry name" value="MULE_transposase_dom"/>
</dbReference>
<accession>A0A9R1V4B3</accession>
<evidence type="ECO:0000259" key="1">
    <source>
        <dbReference type="Pfam" id="PF10551"/>
    </source>
</evidence>
<keyword evidence="3" id="KW-1185">Reference proteome</keyword>